<dbReference type="Gene3D" id="1.10.30.50">
    <property type="match status" value="1"/>
</dbReference>
<evidence type="ECO:0000313" key="2">
    <source>
        <dbReference type="Proteomes" id="UP001223144"/>
    </source>
</evidence>
<evidence type="ECO:0008006" key="3">
    <source>
        <dbReference type="Google" id="ProtNLM"/>
    </source>
</evidence>
<dbReference type="RefSeq" id="WP_279925944.1">
    <property type="nucleotide sequence ID" value="NZ_JARWBG010000002.1"/>
</dbReference>
<evidence type="ECO:0000313" key="1">
    <source>
        <dbReference type="EMBL" id="MDH2387685.1"/>
    </source>
</evidence>
<protein>
    <recommendedName>
        <fullName evidence="3">HNH endonuclease</fullName>
    </recommendedName>
</protein>
<organism evidence="1 2">
    <name type="scientific">Streptomyces chengmaiensis</name>
    <dbReference type="NCBI Taxonomy" id="3040919"/>
    <lineage>
        <taxon>Bacteria</taxon>
        <taxon>Bacillati</taxon>
        <taxon>Actinomycetota</taxon>
        <taxon>Actinomycetes</taxon>
        <taxon>Kitasatosporales</taxon>
        <taxon>Streptomycetaceae</taxon>
        <taxon>Streptomyces</taxon>
    </lineage>
</organism>
<dbReference type="CDD" id="cd00085">
    <property type="entry name" value="HNHc"/>
    <property type="match status" value="1"/>
</dbReference>
<dbReference type="EMBL" id="JARWBG010000002">
    <property type="protein sequence ID" value="MDH2387685.1"/>
    <property type="molecule type" value="Genomic_DNA"/>
</dbReference>
<keyword evidence="2" id="KW-1185">Reference proteome</keyword>
<proteinExistence type="predicted"/>
<name>A0ABT6HHC1_9ACTN</name>
<accession>A0ABT6HHC1</accession>
<dbReference type="Proteomes" id="UP001223144">
    <property type="component" value="Unassembled WGS sequence"/>
</dbReference>
<sequence>MRPLPAPVHTARDTYLLCISRIRDDSLKQRLTGFEDAVAEAAAVFDTAVRATILHTLDPAAFTPGTAADHVELLKNYTQRMAKAAAPARPVYDELRTAPPRCPLCDHRDVTTIDHHLPKSIFALLAVAPTNLIPACSECNKTKSDTTPGWAEEQTLHPYFDDLGDVQWLGAQVAEQTPTFLTFFVNPPPSWESLLAARVRFHFDVFGLAALYGAQASSFVGGLQGSARRQHTLGGAAAVRAFLEDLAHSWEEGETIGPNHWTPVALRALASSDWFCSIGCLAS</sequence>
<reference evidence="1 2" key="1">
    <citation type="submission" date="2023-04" db="EMBL/GenBank/DDBJ databases">
        <title>Streptomyces chengmaiensis sp. nov. isolated from the stem of mangrove plant in Hainan.</title>
        <authorList>
            <person name="Huang X."/>
            <person name="Zhou S."/>
            <person name="Chu X."/>
            <person name="Xie Y."/>
            <person name="Lin Y."/>
        </authorList>
    </citation>
    <scope>NUCLEOTIDE SEQUENCE [LARGE SCALE GENOMIC DNA]</scope>
    <source>
        <strain evidence="1 2">HNM0663</strain>
    </source>
</reference>
<dbReference type="InterPro" id="IPR003615">
    <property type="entry name" value="HNH_nuc"/>
</dbReference>
<comment type="caution">
    <text evidence="1">The sequence shown here is derived from an EMBL/GenBank/DDBJ whole genome shotgun (WGS) entry which is preliminary data.</text>
</comment>
<gene>
    <name evidence="1" type="ORF">QCN29_02550</name>
</gene>